<evidence type="ECO:0000313" key="2">
    <source>
        <dbReference type="EMBL" id="MEI4271090.1"/>
    </source>
</evidence>
<dbReference type="EMBL" id="JBAPLU010000004">
    <property type="protein sequence ID" value="MEI4271090.1"/>
    <property type="molecule type" value="Genomic_DNA"/>
</dbReference>
<dbReference type="Proteomes" id="UP001361570">
    <property type="component" value="Unassembled WGS sequence"/>
</dbReference>
<proteinExistence type="predicted"/>
<name>A0ABU8DQH5_9ACTN</name>
<dbReference type="RefSeq" id="WP_336403234.1">
    <property type="nucleotide sequence ID" value="NZ_JBAPLU010000004.1"/>
</dbReference>
<organism evidence="2 3">
    <name type="scientific">Klenkia sesuvii</name>
    <dbReference type="NCBI Taxonomy" id="3103137"/>
    <lineage>
        <taxon>Bacteria</taxon>
        <taxon>Bacillati</taxon>
        <taxon>Actinomycetota</taxon>
        <taxon>Actinomycetes</taxon>
        <taxon>Geodermatophilales</taxon>
        <taxon>Geodermatophilaceae</taxon>
        <taxon>Klenkia</taxon>
    </lineage>
</organism>
<protein>
    <submittedName>
        <fullName evidence="2">Uncharacterized protein</fullName>
    </submittedName>
</protein>
<accession>A0ABU8DQH5</accession>
<comment type="caution">
    <text evidence="2">The sequence shown here is derived from an EMBL/GenBank/DDBJ whole genome shotgun (WGS) entry which is preliminary data.</text>
</comment>
<feature type="region of interest" description="Disordered" evidence="1">
    <location>
        <begin position="1"/>
        <end position="37"/>
    </location>
</feature>
<gene>
    <name evidence="2" type="ORF">TEK04_05100</name>
</gene>
<sequence length="66" mass="6684">MSTPPGSSPATPSEQPAPLVEPSADGPGGPVDLGDQVAGLPVAEHVAVLTAEHDRLHRLLATIDQL</sequence>
<evidence type="ECO:0000256" key="1">
    <source>
        <dbReference type="SAM" id="MobiDB-lite"/>
    </source>
</evidence>
<feature type="compositionally biased region" description="Low complexity" evidence="1">
    <location>
        <begin position="1"/>
        <end position="13"/>
    </location>
</feature>
<keyword evidence="3" id="KW-1185">Reference proteome</keyword>
<evidence type="ECO:0000313" key="3">
    <source>
        <dbReference type="Proteomes" id="UP001361570"/>
    </source>
</evidence>
<reference evidence="2 3" key="1">
    <citation type="submission" date="2024-03" db="EMBL/GenBank/DDBJ databases">
        <title>Draft genome sequence of Klenkia sp. LSe6-5.</title>
        <authorList>
            <person name="Duangmal K."/>
            <person name="Chantavorakit T."/>
        </authorList>
    </citation>
    <scope>NUCLEOTIDE SEQUENCE [LARGE SCALE GENOMIC DNA]</scope>
    <source>
        <strain evidence="2 3">LSe6-5</strain>
    </source>
</reference>